<name>A0A0J7JY60_LASNI</name>
<organism evidence="2 3">
    <name type="scientific">Lasius niger</name>
    <name type="common">Black garden ant</name>
    <dbReference type="NCBI Taxonomy" id="67767"/>
    <lineage>
        <taxon>Eukaryota</taxon>
        <taxon>Metazoa</taxon>
        <taxon>Ecdysozoa</taxon>
        <taxon>Arthropoda</taxon>
        <taxon>Hexapoda</taxon>
        <taxon>Insecta</taxon>
        <taxon>Pterygota</taxon>
        <taxon>Neoptera</taxon>
        <taxon>Endopterygota</taxon>
        <taxon>Hymenoptera</taxon>
        <taxon>Apocrita</taxon>
        <taxon>Aculeata</taxon>
        <taxon>Formicoidea</taxon>
        <taxon>Formicidae</taxon>
        <taxon>Formicinae</taxon>
        <taxon>Lasius</taxon>
        <taxon>Lasius</taxon>
    </lineage>
</organism>
<reference evidence="2 3" key="1">
    <citation type="submission" date="2015-04" db="EMBL/GenBank/DDBJ databases">
        <title>Lasius niger genome sequencing.</title>
        <authorList>
            <person name="Konorov E.A."/>
            <person name="Nikitin M.A."/>
            <person name="Kirill M.V."/>
            <person name="Chang P."/>
        </authorList>
    </citation>
    <scope>NUCLEOTIDE SEQUENCE [LARGE SCALE GENOMIC DNA]</scope>
    <source>
        <tissue evidence="2">Whole</tissue>
    </source>
</reference>
<dbReference type="EMBL" id="LBMM01022909">
    <property type="protein sequence ID" value="KMQ82816.1"/>
    <property type="molecule type" value="Genomic_DNA"/>
</dbReference>
<protein>
    <submittedName>
        <fullName evidence="2">Laminin subunit alpha-2</fullName>
    </submittedName>
</protein>
<dbReference type="AlphaFoldDB" id="A0A0J7JY60"/>
<feature type="region of interest" description="Disordered" evidence="1">
    <location>
        <begin position="84"/>
        <end position="110"/>
    </location>
</feature>
<evidence type="ECO:0000256" key="1">
    <source>
        <dbReference type="SAM" id="MobiDB-lite"/>
    </source>
</evidence>
<proteinExistence type="predicted"/>
<keyword evidence="3" id="KW-1185">Reference proteome</keyword>
<accession>A0A0J7JY60</accession>
<evidence type="ECO:0000313" key="3">
    <source>
        <dbReference type="Proteomes" id="UP000036403"/>
    </source>
</evidence>
<evidence type="ECO:0000313" key="2">
    <source>
        <dbReference type="EMBL" id="KMQ82816.1"/>
    </source>
</evidence>
<comment type="caution">
    <text evidence="2">The sequence shown here is derived from an EMBL/GenBank/DDBJ whole genome shotgun (WGS) entry which is preliminary data.</text>
</comment>
<dbReference type="Proteomes" id="UP000036403">
    <property type="component" value="Unassembled WGS sequence"/>
</dbReference>
<sequence length="132" mass="15689">MVLIDTELNKVDEICGMEEITEEDKENLYLVREILNKYQGDLNDVSTLIQENVPMEEVKQEFTAEKETQRRILQSLREIRKCVEGKDEGEKTPEESKDEMTEVKRKNQKREERIQLPRLEIKPFNGNYLIFP</sequence>
<gene>
    <name evidence="2" type="ORF">RF55_21773</name>
</gene>
<dbReference type="PaxDb" id="67767-A0A0J7JY60"/>